<dbReference type="InterPro" id="IPR002018">
    <property type="entry name" value="CarbesteraseB"/>
</dbReference>
<feature type="domain" description="Carboxylesterase type B" evidence="4">
    <location>
        <begin position="15"/>
        <end position="489"/>
    </location>
</feature>
<name>A0A8K0RP01_9HYPO</name>
<evidence type="ECO:0000256" key="3">
    <source>
        <dbReference type="RuleBase" id="RU361235"/>
    </source>
</evidence>
<sequence>MSYKREPYSFDAGPLGHLQGLTISNKETPAVHYFGGLSYAAPPTGQWRFRSPRKLPTDYQYGTASSPGDFTGSTRICPQPPSSNTPSASAVSEDCLQLNIWIPAGPPPAEGWPVCFYIHGGFLQVGTANTEPDGLVPLLSDSAFRAIIVMPSYRLNVFGFLASTELTEEARDKGQPAGNMGLWDQREALEWTHKNIPFFGGNPSNITVAGYSAGAYSTFQQLAHELFREPREKAIIQRVAMFSNSPGVKPKTLQDQQEQFDELLTKLGIALDLPAKAKLSELRDIPYQKLVEIQREMKITEFRALADDLFYPNDLVKKVNNGLFAKEMKERGIALLNGECEEEHTMYRRWRTPQDSYNAVYQRFYAEYGADATKTIMNHYCGPTKELPTGYTNWIDFFGRTYAHIQVHYLERGFHNALFKGGLVPGKDVLRYRFERRLECVAEKIPSEWGVTHLTDIPVWLWGCGYKEGLSDKEKGWLKGWNREFARFVNGESVDWGTQRVKDVRRWRSDGGTDIWEDELWDEGVAFWKMVN</sequence>
<comment type="caution">
    <text evidence="5">The sequence shown here is derived from an EMBL/GenBank/DDBJ whole genome shotgun (WGS) entry which is preliminary data.</text>
</comment>
<dbReference type="GO" id="GO:0016787">
    <property type="term" value="F:hydrolase activity"/>
    <property type="evidence" value="ECO:0007669"/>
    <property type="project" value="UniProtKB-KW"/>
</dbReference>
<dbReference type="Gene3D" id="3.40.50.1820">
    <property type="entry name" value="alpha/beta hydrolase"/>
    <property type="match status" value="1"/>
</dbReference>
<dbReference type="AlphaFoldDB" id="A0A8K0RP01"/>
<comment type="similarity">
    <text evidence="1 3">Belongs to the type-B carboxylesterase/lipase family.</text>
</comment>
<protein>
    <recommendedName>
        <fullName evidence="3">Carboxylic ester hydrolase</fullName>
        <ecNumber evidence="3">3.1.1.-</ecNumber>
    </recommendedName>
</protein>
<gene>
    <name evidence="5" type="ORF">BKA59DRAFT_487645</name>
</gene>
<dbReference type="PANTHER" id="PTHR43142:SF4">
    <property type="entry name" value="CARBOXYLIC ESTER HYDROLASE"/>
    <property type="match status" value="1"/>
</dbReference>
<reference evidence="5" key="1">
    <citation type="journal article" date="2021" name="Nat. Commun.">
        <title>Genetic determinants of endophytism in the Arabidopsis root mycobiome.</title>
        <authorList>
            <person name="Mesny F."/>
            <person name="Miyauchi S."/>
            <person name="Thiergart T."/>
            <person name="Pickel B."/>
            <person name="Atanasova L."/>
            <person name="Karlsson M."/>
            <person name="Huettel B."/>
            <person name="Barry K.W."/>
            <person name="Haridas S."/>
            <person name="Chen C."/>
            <person name="Bauer D."/>
            <person name="Andreopoulos W."/>
            <person name="Pangilinan J."/>
            <person name="LaButti K."/>
            <person name="Riley R."/>
            <person name="Lipzen A."/>
            <person name="Clum A."/>
            <person name="Drula E."/>
            <person name="Henrissat B."/>
            <person name="Kohler A."/>
            <person name="Grigoriev I.V."/>
            <person name="Martin F.M."/>
            <person name="Hacquard S."/>
        </authorList>
    </citation>
    <scope>NUCLEOTIDE SEQUENCE</scope>
    <source>
        <strain evidence="5">MPI-SDFR-AT-0068</strain>
    </source>
</reference>
<dbReference type="SUPFAM" id="SSF53474">
    <property type="entry name" value="alpha/beta-Hydrolases"/>
    <property type="match status" value="1"/>
</dbReference>
<dbReference type="InterPro" id="IPR029058">
    <property type="entry name" value="AB_hydrolase_fold"/>
</dbReference>
<dbReference type="PANTHER" id="PTHR43142">
    <property type="entry name" value="CARBOXYLIC ESTER HYDROLASE"/>
    <property type="match status" value="1"/>
</dbReference>
<evidence type="ECO:0000259" key="4">
    <source>
        <dbReference type="Pfam" id="PF00135"/>
    </source>
</evidence>
<keyword evidence="2 3" id="KW-0378">Hydrolase</keyword>
<evidence type="ECO:0000313" key="6">
    <source>
        <dbReference type="Proteomes" id="UP000813427"/>
    </source>
</evidence>
<dbReference type="Pfam" id="PF00135">
    <property type="entry name" value="COesterase"/>
    <property type="match status" value="1"/>
</dbReference>
<dbReference type="PROSITE" id="PS00122">
    <property type="entry name" value="CARBOXYLESTERASE_B_1"/>
    <property type="match status" value="1"/>
</dbReference>
<evidence type="ECO:0000313" key="5">
    <source>
        <dbReference type="EMBL" id="KAH7233089.1"/>
    </source>
</evidence>
<accession>A0A8K0RP01</accession>
<evidence type="ECO:0000256" key="1">
    <source>
        <dbReference type="ARBA" id="ARBA00005964"/>
    </source>
</evidence>
<evidence type="ECO:0000256" key="2">
    <source>
        <dbReference type="ARBA" id="ARBA00022801"/>
    </source>
</evidence>
<dbReference type="Proteomes" id="UP000813427">
    <property type="component" value="Unassembled WGS sequence"/>
</dbReference>
<proteinExistence type="inferred from homology"/>
<dbReference type="OrthoDB" id="6846267at2759"/>
<dbReference type="EMBL" id="JAGPXF010000008">
    <property type="protein sequence ID" value="KAH7233089.1"/>
    <property type="molecule type" value="Genomic_DNA"/>
</dbReference>
<dbReference type="EC" id="3.1.1.-" evidence="3"/>
<dbReference type="InterPro" id="IPR019826">
    <property type="entry name" value="Carboxylesterase_B_AS"/>
</dbReference>
<keyword evidence="6" id="KW-1185">Reference proteome</keyword>
<organism evidence="5 6">
    <name type="scientific">Fusarium tricinctum</name>
    <dbReference type="NCBI Taxonomy" id="61284"/>
    <lineage>
        <taxon>Eukaryota</taxon>
        <taxon>Fungi</taxon>
        <taxon>Dikarya</taxon>
        <taxon>Ascomycota</taxon>
        <taxon>Pezizomycotina</taxon>
        <taxon>Sordariomycetes</taxon>
        <taxon>Hypocreomycetidae</taxon>
        <taxon>Hypocreales</taxon>
        <taxon>Nectriaceae</taxon>
        <taxon>Fusarium</taxon>
        <taxon>Fusarium tricinctum species complex</taxon>
    </lineage>
</organism>